<feature type="region of interest" description="Disordered" evidence="1">
    <location>
        <begin position="108"/>
        <end position="133"/>
    </location>
</feature>
<evidence type="ECO:0000313" key="2">
    <source>
        <dbReference type="EMBL" id="CAH8243910.1"/>
    </source>
</evidence>
<accession>A0ABM9FXI4</accession>
<proteinExistence type="predicted"/>
<dbReference type="RefSeq" id="WP_213429306.1">
    <property type="nucleotide sequence ID" value="NZ_AP031286.1"/>
</dbReference>
<evidence type="ECO:0000256" key="1">
    <source>
        <dbReference type="SAM" id="MobiDB-lite"/>
    </source>
</evidence>
<evidence type="ECO:0000313" key="3">
    <source>
        <dbReference type="Proteomes" id="UP001154322"/>
    </source>
</evidence>
<reference evidence="2" key="1">
    <citation type="submission" date="2022-06" db="EMBL/GenBank/DDBJ databases">
        <authorList>
            <person name="Dietemann V."/>
            <person name="Ory F."/>
            <person name="Dainat B."/>
            <person name="Oberhansli S."/>
        </authorList>
    </citation>
    <scope>NUCLEOTIDE SEQUENCE</scope>
    <source>
        <strain evidence="2">Ena-SAMPLE-TAB-26-04-2022-14:26:32:270-5432</strain>
    </source>
</reference>
<feature type="region of interest" description="Disordered" evidence="1">
    <location>
        <begin position="1"/>
        <end position="40"/>
    </location>
</feature>
<protein>
    <submittedName>
        <fullName evidence="2">Uncharacterized protein</fullName>
    </submittedName>
</protein>
<feature type="compositionally biased region" description="Basic and acidic residues" evidence="1">
    <location>
        <begin position="29"/>
        <end position="40"/>
    </location>
</feature>
<gene>
    <name evidence="2" type="ORF">WJ0W_001149</name>
</gene>
<organism evidence="2 3">
    <name type="scientific">Paenibacillus melissococcoides</name>
    <dbReference type="NCBI Taxonomy" id="2912268"/>
    <lineage>
        <taxon>Bacteria</taxon>
        <taxon>Bacillati</taxon>
        <taxon>Bacillota</taxon>
        <taxon>Bacilli</taxon>
        <taxon>Bacillales</taxon>
        <taxon>Paenibacillaceae</taxon>
        <taxon>Paenibacillus</taxon>
    </lineage>
</organism>
<feature type="compositionally biased region" description="Polar residues" evidence="1">
    <location>
        <begin position="14"/>
        <end position="23"/>
    </location>
</feature>
<comment type="caution">
    <text evidence="2">The sequence shown here is derived from an EMBL/GenBank/DDBJ whole genome shotgun (WGS) entry which is preliminary data.</text>
</comment>
<name>A0ABM9FXI4_9BACL</name>
<dbReference type="Proteomes" id="UP001154322">
    <property type="component" value="Unassembled WGS sequence"/>
</dbReference>
<sequence>MATLPELDKVHFSDGSTSSTTYPVDTAEEMNKRGQQSDDVVTRTYDKPLSPEFVEQLKQGSENLTVRLTKVRRNEEYKVVESESEDIQVPLGIENIKPTQRGQGKFDFAGREGQSIPDSSIRQSAGVGERRQPQQMTLELKRLYVTDAKATSAFRVRPDGKFPQKVPYEGKDITILGADYDDKGVLHLKVQPDEAGNNPWRSAFLTFEP</sequence>
<keyword evidence="3" id="KW-1185">Reference proteome</keyword>
<dbReference type="EMBL" id="CALYLO010000001">
    <property type="protein sequence ID" value="CAH8243910.1"/>
    <property type="molecule type" value="Genomic_DNA"/>
</dbReference>
<feature type="compositionally biased region" description="Basic and acidic residues" evidence="1">
    <location>
        <begin position="1"/>
        <end position="12"/>
    </location>
</feature>